<keyword evidence="1" id="KW-0812">Transmembrane</keyword>
<dbReference type="EMBL" id="HBUF01235690">
    <property type="protein sequence ID" value="CAG6675132.1"/>
    <property type="molecule type" value="Transcribed_RNA"/>
</dbReference>
<evidence type="ECO:0000256" key="1">
    <source>
        <dbReference type="SAM" id="Phobius"/>
    </source>
</evidence>
<keyword evidence="1" id="KW-0472">Membrane</keyword>
<protein>
    <submittedName>
        <fullName evidence="2">Uncharacterized protein</fullName>
    </submittedName>
</protein>
<dbReference type="AlphaFoldDB" id="A0A8D8WWG8"/>
<sequence>MLCYVMLCYVVQHRNQLTELRSITCYMFPALLHHVVDLLCGVITSVADYLCGVITPMAKLPLLNNFAPAMKISFDVLFFLYRGIYKFLLCLCLKLYVSGLTLLSSSILLLLFMISRDGGLKWVVKISPSFKYR</sequence>
<keyword evidence="1" id="KW-1133">Transmembrane helix</keyword>
<name>A0A8D8WWG8_9HEMI</name>
<dbReference type="EMBL" id="HBUF01235691">
    <property type="protein sequence ID" value="CAG6675133.1"/>
    <property type="molecule type" value="Transcribed_RNA"/>
</dbReference>
<evidence type="ECO:0000313" key="2">
    <source>
        <dbReference type="EMBL" id="CAG6675133.1"/>
    </source>
</evidence>
<feature type="transmembrane region" description="Helical" evidence="1">
    <location>
        <begin position="93"/>
        <end position="114"/>
    </location>
</feature>
<accession>A0A8D8WWG8</accession>
<proteinExistence type="predicted"/>
<organism evidence="2">
    <name type="scientific">Cacopsylla melanoneura</name>
    <dbReference type="NCBI Taxonomy" id="428564"/>
    <lineage>
        <taxon>Eukaryota</taxon>
        <taxon>Metazoa</taxon>
        <taxon>Ecdysozoa</taxon>
        <taxon>Arthropoda</taxon>
        <taxon>Hexapoda</taxon>
        <taxon>Insecta</taxon>
        <taxon>Pterygota</taxon>
        <taxon>Neoptera</taxon>
        <taxon>Paraneoptera</taxon>
        <taxon>Hemiptera</taxon>
        <taxon>Sternorrhyncha</taxon>
        <taxon>Psylloidea</taxon>
        <taxon>Psyllidae</taxon>
        <taxon>Psyllinae</taxon>
        <taxon>Cacopsylla</taxon>
    </lineage>
</organism>
<reference evidence="2" key="1">
    <citation type="submission" date="2021-05" db="EMBL/GenBank/DDBJ databases">
        <authorList>
            <person name="Alioto T."/>
            <person name="Alioto T."/>
            <person name="Gomez Garrido J."/>
        </authorList>
    </citation>
    <scope>NUCLEOTIDE SEQUENCE</scope>
</reference>